<dbReference type="STRING" id="948102.BKG76_17030"/>
<dbReference type="OrthoDB" id="9815778at2"/>
<dbReference type="RefSeq" id="WP_070938640.1">
    <property type="nucleotide sequence ID" value="NZ_MLIK01000019.1"/>
</dbReference>
<evidence type="ECO:0000256" key="1">
    <source>
        <dbReference type="ARBA" id="ARBA00007074"/>
    </source>
</evidence>
<dbReference type="AlphaFoldDB" id="A0A1S1L516"/>
<dbReference type="EMBL" id="MLIK01000019">
    <property type="protein sequence ID" value="OHU22199.1"/>
    <property type="molecule type" value="Genomic_DNA"/>
</dbReference>
<organism evidence="7 8">
    <name type="scientific">Mycobacteroides franklinii</name>
    <dbReference type="NCBI Taxonomy" id="948102"/>
    <lineage>
        <taxon>Bacteria</taxon>
        <taxon>Bacillati</taxon>
        <taxon>Actinomycetota</taxon>
        <taxon>Actinomycetes</taxon>
        <taxon>Mycobacteriales</taxon>
        <taxon>Mycobacteriaceae</taxon>
        <taxon>Mycobacteroides</taxon>
    </lineage>
</organism>
<comment type="caution">
    <text evidence="7">The sequence shown here is derived from an EMBL/GenBank/DDBJ whole genome shotgun (WGS) entry which is preliminary data.</text>
</comment>
<dbReference type="InterPro" id="IPR038765">
    <property type="entry name" value="Papain-like_cys_pep_sf"/>
</dbReference>
<dbReference type="GeneID" id="57168519"/>
<dbReference type="InterPro" id="IPR051794">
    <property type="entry name" value="PG_Endopeptidase_C40"/>
</dbReference>
<keyword evidence="2" id="KW-0645">Protease</keyword>
<keyword evidence="3 7" id="KW-0378">Hydrolase</keyword>
<evidence type="ECO:0000259" key="6">
    <source>
        <dbReference type="PROSITE" id="PS51935"/>
    </source>
</evidence>
<comment type="similarity">
    <text evidence="1">Belongs to the peptidase C40 family.</text>
</comment>
<feature type="domain" description="NlpC/P60" evidence="6">
    <location>
        <begin position="337"/>
        <end position="451"/>
    </location>
</feature>
<protein>
    <submittedName>
        <fullName evidence="7">Hydrolase</fullName>
    </submittedName>
</protein>
<dbReference type="InterPro" id="IPR000064">
    <property type="entry name" value="NLP_P60_dom"/>
</dbReference>
<proteinExistence type="inferred from homology"/>
<dbReference type="Pfam" id="PF00877">
    <property type="entry name" value="NLPC_P60"/>
    <property type="match status" value="1"/>
</dbReference>
<keyword evidence="4" id="KW-0788">Thiol protease</keyword>
<dbReference type="Gene3D" id="3.90.1720.10">
    <property type="entry name" value="endopeptidase domain like (from Nostoc punctiforme)"/>
    <property type="match status" value="1"/>
</dbReference>
<dbReference type="SUPFAM" id="SSF54001">
    <property type="entry name" value="Cysteine proteinases"/>
    <property type="match status" value="1"/>
</dbReference>
<evidence type="ECO:0000256" key="5">
    <source>
        <dbReference type="SAM" id="MobiDB-lite"/>
    </source>
</evidence>
<name>A0A1S1L516_9MYCO</name>
<gene>
    <name evidence="7" type="ORF">BKG76_17030</name>
</gene>
<dbReference type="GO" id="GO:0006508">
    <property type="term" value="P:proteolysis"/>
    <property type="evidence" value="ECO:0007669"/>
    <property type="project" value="UniProtKB-KW"/>
</dbReference>
<reference evidence="7 8" key="1">
    <citation type="submission" date="2016-10" db="EMBL/GenBank/DDBJ databases">
        <title>Evaluation of Human, Veterinary and Environmental Mycobacterium chelonae Isolates by Core Genome Phylogenomic Analysis, Targeted Gene Comparison, and Anti-microbial Susceptibility Patterns: A Tale of Mistaken Identities.</title>
        <authorList>
            <person name="Fogelson S.B."/>
            <person name="Camus A.C."/>
            <person name="Lorenz W."/>
            <person name="Vasireddy R."/>
            <person name="Vasireddy S."/>
            <person name="Smith T."/>
            <person name="Brown-Elliott B.A."/>
            <person name="Wallace R.J.Jr."/>
            <person name="Hasan N.A."/>
            <person name="Reischl U."/>
            <person name="Sanchez S."/>
        </authorList>
    </citation>
    <scope>NUCLEOTIDE SEQUENCE [LARGE SCALE GENOMIC DNA]</scope>
    <source>
        <strain evidence="7 8">1559</strain>
    </source>
</reference>
<dbReference type="Proteomes" id="UP000179616">
    <property type="component" value="Unassembled WGS sequence"/>
</dbReference>
<feature type="region of interest" description="Disordered" evidence="5">
    <location>
        <begin position="1"/>
        <end position="24"/>
    </location>
</feature>
<evidence type="ECO:0000256" key="4">
    <source>
        <dbReference type="ARBA" id="ARBA00022807"/>
    </source>
</evidence>
<dbReference type="PANTHER" id="PTHR47359">
    <property type="entry name" value="PEPTIDOGLYCAN DL-ENDOPEPTIDASE CWLO"/>
    <property type="match status" value="1"/>
</dbReference>
<evidence type="ECO:0000256" key="3">
    <source>
        <dbReference type="ARBA" id="ARBA00022801"/>
    </source>
</evidence>
<evidence type="ECO:0000313" key="8">
    <source>
        <dbReference type="Proteomes" id="UP000179616"/>
    </source>
</evidence>
<dbReference type="PANTHER" id="PTHR47359:SF3">
    <property type="entry name" value="NLP_P60 DOMAIN-CONTAINING PROTEIN-RELATED"/>
    <property type="match status" value="1"/>
</dbReference>
<accession>A0A1S1L516</accession>
<evidence type="ECO:0000256" key="2">
    <source>
        <dbReference type="ARBA" id="ARBA00022670"/>
    </source>
</evidence>
<evidence type="ECO:0000313" key="7">
    <source>
        <dbReference type="EMBL" id="OHU22199.1"/>
    </source>
</evidence>
<sequence length="451" mass="44239">MVDTTPLSSSHELSSATNTNYPSFENNPFSAGLIGPALDMAGTVGNGQFKEGQDPSKMLEGGMQVMQQVMQQGMQAGSQLIGSFAGAAAQALGQFAGMAGQALSSMATRSGAMGANVGQASESTGRASALITEALQQFQHTSEALTPLIGIFPPAAAELAQAASECATKVSAYTATLEGELTGQAGELTGMAGADMGNPATPASGATQPAMSAMQGGLQAGTQALSGVASGVTQTMSSMGQGLGQIPQALTGMFSGGGGSGAASALAGGSGMSGIAAGALANPFGAGGGHASSTAGGSSSGLGSSNAGAAKMLLDPRSMGKGAQLFLPDGSTSQAPNAAAAEAVRKALSQVGVPYEWGGTKPGVGLDCSGLTQWAYGESGVNIPRLAQEQGVGIHVDQGSVMPGDLAVWDGHVAMVIGNGMMVEAGDPVQISPIRTTNAGQGFHGFFRPTS</sequence>
<dbReference type="PROSITE" id="PS51935">
    <property type="entry name" value="NLPC_P60"/>
    <property type="match status" value="1"/>
</dbReference>
<dbReference type="GO" id="GO:0008234">
    <property type="term" value="F:cysteine-type peptidase activity"/>
    <property type="evidence" value="ECO:0007669"/>
    <property type="project" value="UniProtKB-KW"/>
</dbReference>